<dbReference type="Proteomes" id="UP000515153">
    <property type="component" value="Unplaced"/>
</dbReference>
<protein>
    <submittedName>
        <fullName evidence="3">Uncharacterized protein</fullName>
    </submittedName>
</protein>
<reference evidence="3" key="3">
    <citation type="submission" date="2025-08" db="UniProtKB">
        <authorList>
            <consortium name="RefSeq"/>
        </authorList>
    </citation>
    <scope>IDENTIFICATION</scope>
    <source>
        <strain evidence="3">NI907</strain>
    </source>
</reference>
<proteinExistence type="predicted"/>
<name>A0A6P8B9Z5_PYRGI</name>
<evidence type="ECO:0000313" key="3">
    <source>
        <dbReference type="RefSeq" id="XP_030983997.1"/>
    </source>
</evidence>
<feature type="non-terminal residue" evidence="3">
    <location>
        <position position="1"/>
    </location>
</feature>
<sequence>IIIEAYSQVNRPVARPKIQACPSSYAQGDSPLLPTAECQALRGARSPHSQQRVPHRPGESPPTCSHVNCTSEGAAFQKEAGQAAKSFDKHIAAPLTKPGSTEITKDTTPKNYGLPLGITGWFCFIKKKKKKKMGGGSDQKQKRGKH</sequence>
<feature type="region of interest" description="Disordered" evidence="1">
    <location>
        <begin position="80"/>
        <end position="110"/>
    </location>
</feature>
<keyword evidence="2" id="KW-1185">Reference proteome</keyword>
<gene>
    <name evidence="3" type="ORF">PgNI_02946</name>
</gene>
<reference evidence="3" key="2">
    <citation type="submission" date="2019-10" db="EMBL/GenBank/DDBJ databases">
        <authorList>
            <consortium name="NCBI Genome Project"/>
        </authorList>
    </citation>
    <scope>NUCLEOTIDE SEQUENCE</scope>
    <source>
        <strain evidence="3">NI907</strain>
    </source>
</reference>
<organism evidence="2 3">
    <name type="scientific">Pyricularia grisea</name>
    <name type="common">Crabgrass-specific blast fungus</name>
    <name type="synonym">Magnaporthe grisea</name>
    <dbReference type="NCBI Taxonomy" id="148305"/>
    <lineage>
        <taxon>Eukaryota</taxon>
        <taxon>Fungi</taxon>
        <taxon>Dikarya</taxon>
        <taxon>Ascomycota</taxon>
        <taxon>Pezizomycotina</taxon>
        <taxon>Sordariomycetes</taxon>
        <taxon>Sordariomycetidae</taxon>
        <taxon>Magnaporthales</taxon>
        <taxon>Pyriculariaceae</taxon>
        <taxon>Pyricularia</taxon>
    </lineage>
</organism>
<evidence type="ECO:0000313" key="2">
    <source>
        <dbReference type="Proteomes" id="UP000515153"/>
    </source>
</evidence>
<dbReference type="GeneID" id="41957914"/>
<accession>A0A6P8B9Z5</accession>
<feature type="region of interest" description="Disordered" evidence="1">
    <location>
        <begin position="43"/>
        <end position="67"/>
    </location>
</feature>
<reference evidence="3" key="1">
    <citation type="journal article" date="2019" name="Mol. Biol. Evol.">
        <title>Blast fungal genomes show frequent chromosomal changes, gene gains and losses, and effector gene turnover.</title>
        <authorList>
            <person name="Gomez Luciano L.B."/>
            <person name="Jason Tsai I."/>
            <person name="Chuma I."/>
            <person name="Tosa Y."/>
            <person name="Chen Y.H."/>
            <person name="Li J.Y."/>
            <person name="Li M.Y."/>
            <person name="Jade Lu M.Y."/>
            <person name="Nakayashiki H."/>
            <person name="Li W.H."/>
        </authorList>
    </citation>
    <scope>NUCLEOTIDE SEQUENCE</scope>
    <source>
        <strain evidence="3">NI907</strain>
    </source>
</reference>
<dbReference type="KEGG" id="pgri:PgNI_02946"/>
<dbReference type="RefSeq" id="XP_030983997.1">
    <property type="nucleotide sequence ID" value="XM_031123003.1"/>
</dbReference>
<evidence type="ECO:0000256" key="1">
    <source>
        <dbReference type="SAM" id="MobiDB-lite"/>
    </source>
</evidence>
<dbReference type="AlphaFoldDB" id="A0A6P8B9Z5"/>